<keyword evidence="4" id="KW-1185">Reference proteome</keyword>
<reference evidence="2" key="3">
    <citation type="submission" date="2020-06" db="EMBL/GenBank/DDBJ databases">
        <title>Helianthus annuus Genome sequencing and assembly Release 2.</title>
        <authorList>
            <person name="Gouzy J."/>
            <person name="Langlade N."/>
            <person name="Munos S."/>
        </authorList>
    </citation>
    <scope>NUCLEOTIDE SEQUENCE</scope>
    <source>
        <tissue evidence="2">Leaves</tissue>
    </source>
</reference>
<dbReference type="Proteomes" id="UP000215914">
    <property type="component" value="Chromosome 12"/>
</dbReference>
<evidence type="ECO:0000256" key="1">
    <source>
        <dbReference type="SAM" id="Phobius"/>
    </source>
</evidence>
<proteinExistence type="predicted"/>
<organism evidence="3 4">
    <name type="scientific">Helianthus annuus</name>
    <name type="common">Common sunflower</name>
    <dbReference type="NCBI Taxonomy" id="4232"/>
    <lineage>
        <taxon>Eukaryota</taxon>
        <taxon>Viridiplantae</taxon>
        <taxon>Streptophyta</taxon>
        <taxon>Embryophyta</taxon>
        <taxon>Tracheophyta</taxon>
        <taxon>Spermatophyta</taxon>
        <taxon>Magnoliopsida</taxon>
        <taxon>eudicotyledons</taxon>
        <taxon>Gunneridae</taxon>
        <taxon>Pentapetalae</taxon>
        <taxon>asterids</taxon>
        <taxon>campanulids</taxon>
        <taxon>Asterales</taxon>
        <taxon>Asteraceae</taxon>
        <taxon>Asteroideae</taxon>
        <taxon>Heliantheae alliance</taxon>
        <taxon>Heliantheae</taxon>
        <taxon>Helianthus</taxon>
    </lineage>
</organism>
<keyword evidence="1" id="KW-1133">Transmembrane helix</keyword>
<protein>
    <submittedName>
        <fullName evidence="3">Uncharacterized protein</fullName>
    </submittedName>
</protein>
<feature type="transmembrane region" description="Helical" evidence="1">
    <location>
        <begin position="57"/>
        <end position="74"/>
    </location>
</feature>
<dbReference type="AlphaFoldDB" id="A0A251SZP8"/>
<reference evidence="2 4" key="1">
    <citation type="journal article" date="2017" name="Nature">
        <title>The sunflower genome provides insights into oil metabolism, flowering and Asterid evolution.</title>
        <authorList>
            <person name="Badouin H."/>
            <person name="Gouzy J."/>
            <person name="Grassa C.J."/>
            <person name="Murat F."/>
            <person name="Staton S.E."/>
            <person name="Cottret L."/>
            <person name="Lelandais-Briere C."/>
            <person name="Owens G.L."/>
            <person name="Carrere S."/>
            <person name="Mayjonade B."/>
            <person name="Legrand L."/>
            <person name="Gill N."/>
            <person name="Kane N.C."/>
            <person name="Bowers J.E."/>
            <person name="Hubner S."/>
            <person name="Bellec A."/>
            <person name="Berard A."/>
            <person name="Berges H."/>
            <person name="Blanchet N."/>
            <person name="Boniface M.C."/>
            <person name="Brunel D."/>
            <person name="Catrice O."/>
            <person name="Chaidir N."/>
            <person name="Claudel C."/>
            <person name="Donnadieu C."/>
            <person name="Faraut T."/>
            <person name="Fievet G."/>
            <person name="Helmstetter N."/>
            <person name="King M."/>
            <person name="Knapp S.J."/>
            <person name="Lai Z."/>
            <person name="Le Paslier M.C."/>
            <person name="Lippi Y."/>
            <person name="Lorenzon L."/>
            <person name="Mandel J.R."/>
            <person name="Marage G."/>
            <person name="Marchand G."/>
            <person name="Marquand E."/>
            <person name="Bret-Mestries E."/>
            <person name="Morien E."/>
            <person name="Nambeesan S."/>
            <person name="Nguyen T."/>
            <person name="Pegot-Espagnet P."/>
            <person name="Pouilly N."/>
            <person name="Raftis F."/>
            <person name="Sallet E."/>
            <person name="Schiex T."/>
            <person name="Thomas J."/>
            <person name="Vandecasteele C."/>
            <person name="Vares D."/>
            <person name="Vear F."/>
            <person name="Vautrin S."/>
            <person name="Crespi M."/>
            <person name="Mangin B."/>
            <person name="Burke J.M."/>
            <person name="Salse J."/>
            <person name="Munos S."/>
            <person name="Vincourt P."/>
            <person name="Rieseberg L.H."/>
            <person name="Langlade N.B."/>
        </authorList>
    </citation>
    <scope>NUCLEOTIDE SEQUENCE [LARGE SCALE GENOMIC DNA]</scope>
    <source>
        <strain evidence="4">cv. SF193</strain>
        <tissue evidence="2">Leaves</tissue>
    </source>
</reference>
<evidence type="ECO:0000313" key="2">
    <source>
        <dbReference type="EMBL" id="KAF5777012.1"/>
    </source>
</evidence>
<gene>
    <name evidence="3" type="ORF">HannXRQ_Chr12g0361261</name>
    <name evidence="2" type="ORF">HanXRQr2_Chr12g0530651</name>
</gene>
<dbReference type="EMBL" id="CM007901">
    <property type="protein sequence ID" value="OTG04347.1"/>
    <property type="molecule type" value="Genomic_DNA"/>
</dbReference>
<dbReference type="InParanoid" id="A0A251SZP8"/>
<evidence type="ECO:0000313" key="3">
    <source>
        <dbReference type="EMBL" id="OTG04347.1"/>
    </source>
</evidence>
<reference evidence="3" key="2">
    <citation type="submission" date="2017-02" db="EMBL/GenBank/DDBJ databases">
        <title>Sunflower complete genome.</title>
        <authorList>
            <person name="Langlade N."/>
            <person name="Munos S."/>
        </authorList>
    </citation>
    <scope>NUCLEOTIDE SEQUENCE [LARGE SCALE GENOMIC DNA]</scope>
    <source>
        <tissue evidence="3">Leaves</tissue>
    </source>
</reference>
<keyword evidence="1" id="KW-0472">Membrane</keyword>
<name>A0A251SZP8_HELAN</name>
<evidence type="ECO:0000313" key="4">
    <source>
        <dbReference type="Proteomes" id="UP000215914"/>
    </source>
</evidence>
<dbReference type="Gramene" id="mRNA:HanXRQr2_Chr12g0530651">
    <property type="protein sequence ID" value="mRNA:HanXRQr2_Chr12g0530651"/>
    <property type="gene ID" value="HanXRQr2_Chr12g0530651"/>
</dbReference>
<sequence length="99" mass="11934">MNKVWDTCPSIMQPFYVFGGKMWDVYVSRTGSELPCSCQLKINVRIQHRKLKDSLRSYRYAICNYLVSIFFEIYNYYVVYLVLSMKFVIIHRLCLFLCY</sequence>
<dbReference type="EMBL" id="MNCJ02000327">
    <property type="protein sequence ID" value="KAF5777012.1"/>
    <property type="molecule type" value="Genomic_DNA"/>
</dbReference>
<accession>A0A251SZP8</accession>
<keyword evidence="1" id="KW-0812">Transmembrane</keyword>